<sequence length="294" mass="31463">MTDATETAEEKPKPTGIRRFFGDFRTKLWAAVIALLVGGSIGYGERFVGWIGGHVQAGLRGMVEEVVTAKLIADLAESGDDAILRPAMDARIEAAVEQGGLISVAFAERTDAAIERRMDAALAEDGIYSVAMAERIDAALDARVGTAMAGELRFSSQEPTRTLRFYVPADHQVDMSLRVRDLEEGEVIRVGAGSFGGAGGGEAIIDRNGVFDVSELRQPSEGMIGVGANPLGAPSLEEEQGRMRNLLPLTLRLSHPDEVLVAASDARSARPALRSEARVEFVALLTPPLKKNHD</sequence>
<organism evidence="1 2">
    <name type="scientific">Jannaschia aquimarina</name>
    <dbReference type="NCBI Taxonomy" id="935700"/>
    <lineage>
        <taxon>Bacteria</taxon>
        <taxon>Pseudomonadati</taxon>
        <taxon>Pseudomonadota</taxon>
        <taxon>Alphaproteobacteria</taxon>
        <taxon>Rhodobacterales</taxon>
        <taxon>Roseobacteraceae</taxon>
        <taxon>Jannaschia</taxon>
    </lineage>
</organism>
<comment type="caution">
    <text evidence="1">The sequence shown here is derived from an EMBL/GenBank/DDBJ whole genome shotgun (WGS) entry which is preliminary data.</text>
</comment>
<dbReference type="RefSeq" id="WP_043918432.1">
    <property type="nucleotide sequence ID" value="NZ_FZPF01000003.1"/>
</dbReference>
<proteinExistence type="predicted"/>
<dbReference type="AlphaFoldDB" id="A0A0D1EG20"/>
<evidence type="ECO:0000313" key="1">
    <source>
        <dbReference type="EMBL" id="KIT16624.1"/>
    </source>
</evidence>
<name>A0A0D1EG20_9RHOB</name>
<protein>
    <submittedName>
        <fullName evidence="1">Uncharacterized protein</fullName>
    </submittedName>
</protein>
<accession>A0A0D1EG20</accession>
<dbReference type="STRING" id="935700.jaqu_15910"/>
<keyword evidence="2" id="KW-1185">Reference proteome</keyword>
<dbReference type="Proteomes" id="UP000032232">
    <property type="component" value="Unassembled WGS sequence"/>
</dbReference>
<reference evidence="1 2" key="1">
    <citation type="submission" date="2015-02" db="EMBL/GenBank/DDBJ databases">
        <title>Genome Sequence of Jannaschia aquimarina DSM28248, a member of the Roseobacter clade.</title>
        <authorList>
            <person name="Voget S."/>
            <person name="Daniel R."/>
        </authorList>
    </citation>
    <scope>NUCLEOTIDE SEQUENCE [LARGE SCALE GENOMIC DNA]</scope>
    <source>
        <strain evidence="1 2">GSW-M26</strain>
    </source>
</reference>
<dbReference type="PATRIC" id="fig|935700.4.peg.1648"/>
<dbReference type="EMBL" id="JYFE01000028">
    <property type="protein sequence ID" value="KIT16624.1"/>
    <property type="molecule type" value="Genomic_DNA"/>
</dbReference>
<gene>
    <name evidence="1" type="ORF">jaqu_15910</name>
</gene>
<evidence type="ECO:0000313" key="2">
    <source>
        <dbReference type="Proteomes" id="UP000032232"/>
    </source>
</evidence>